<gene>
    <name evidence="1" type="ORF">BDR25DRAFT_315998</name>
</gene>
<evidence type="ECO:0000313" key="1">
    <source>
        <dbReference type="EMBL" id="KAF2468520.1"/>
    </source>
</evidence>
<dbReference type="EMBL" id="MU003515">
    <property type="protein sequence ID" value="KAF2468520.1"/>
    <property type="molecule type" value="Genomic_DNA"/>
</dbReference>
<dbReference type="Proteomes" id="UP000799755">
    <property type="component" value="Unassembled WGS sequence"/>
</dbReference>
<protein>
    <submittedName>
        <fullName evidence="1">Uncharacterized protein</fullName>
    </submittedName>
</protein>
<evidence type="ECO:0000313" key="2">
    <source>
        <dbReference type="Proteomes" id="UP000799755"/>
    </source>
</evidence>
<name>A0ACB6QPR0_9PLEO</name>
<comment type="caution">
    <text evidence="1">The sequence shown here is derived from an EMBL/GenBank/DDBJ whole genome shotgun (WGS) entry which is preliminary data.</text>
</comment>
<reference evidence="1" key="1">
    <citation type="journal article" date="2020" name="Stud. Mycol.">
        <title>101 Dothideomycetes genomes: a test case for predicting lifestyles and emergence of pathogens.</title>
        <authorList>
            <person name="Haridas S."/>
            <person name="Albert R."/>
            <person name="Binder M."/>
            <person name="Bloem J."/>
            <person name="Labutti K."/>
            <person name="Salamov A."/>
            <person name="Andreopoulos B."/>
            <person name="Baker S."/>
            <person name="Barry K."/>
            <person name="Bills G."/>
            <person name="Bluhm B."/>
            <person name="Cannon C."/>
            <person name="Castanera R."/>
            <person name="Culley D."/>
            <person name="Daum C."/>
            <person name="Ezra D."/>
            <person name="Gonzalez J."/>
            <person name="Henrissat B."/>
            <person name="Kuo A."/>
            <person name="Liang C."/>
            <person name="Lipzen A."/>
            <person name="Lutzoni F."/>
            <person name="Magnuson J."/>
            <person name="Mondo S."/>
            <person name="Nolan M."/>
            <person name="Ohm R."/>
            <person name="Pangilinan J."/>
            <person name="Park H.-J."/>
            <person name="Ramirez L."/>
            <person name="Alfaro M."/>
            <person name="Sun H."/>
            <person name="Tritt A."/>
            <person name="Yoshinaga Y."/>
            <person name="Zwiers L.-H."/>
            <person name="Turgeon B."/>
            <person name="Goodwin S."/>
            <person name="Spatafora J."/>
            <person name="Crous P."/>
            <person name="Grigoriev I."/>
        </authorList>
    </citation>
    <scope>NUCLEOTIDE SEQUENCE</scope>
    <source>
        <strain evidence="1">ATCC 200398</strain>
    </source>
</reference>
<accession>A0ACB6QPR0</accession>
<keyword evidence="2" id="KW-1185">Reference proteome</keyword>
<sequence length="194" mass="22109">MTSIKRNLSIASMLTTNQSPKRRRPATQMMTLSSNSDSCVRHTTRFISSELLLHGYGNKKEQIGVKINATQKTTEEQIKMQDREIKELQIQIQGKDIGLRRDKGEGGGDGDGEKVGEEGGEKGRGREGGREREEEEEEEGEYEYGEDGEGEVGEEQEEEEEMMGETGEPVHYIRGKRQKYVISKVQGTKRWYRY</sequence>
<proteinExistence type="predicted"/>
<organism evidence="1 2">
    <name type="scientific">Lindgomyces ingoldianus</name>
    <dbReference type="NCBI Taxonomy" id="673940"/>
    <lineage>
        <taxon>Eukaryota</taxon>
        <taxon>Fungi</taxon>
        <taxon>Dikarya</taxon>
        <taxon>Ascomycota</taxon>
        <taxon>Pezizomycotina</taxon>
        <taxon>Dothideomycetes</taxon>
        <taxon>Pleosporomycetidae</taxon>
        <taxon>Pleosporales</taxon>
        <taxon>Lindgomycetaceae</taxon>
        <taxon>Lindgomyces</taxon>
    </lineage>
</organism>